<dbReference type="CDD" id="cd19958">
    <property type="entry name" value="pyocin_knob"/>
    <property type="match status" value="1"/>
</dbReference>
<gene>
    <name evidence="1" type="ORF">FXN63_19765</name>
</gene>
<evidence type="ECO:0000313" key="1">
    <source>
        <dbReference type="EMBL" id="QEI07823.1"/>
    </source>
</evidence>
<dbReference type="EMBL" id="CP043046">
    <property type="protein sequence ID" value="QEI07823.1"/>
    <property type="molecule type" value="Genomic_DNA"/>
</dbReference>
<evidence type="ECO:0000313" key="2">
    <source>
        <dbReference type="Proteomes" id="UP000325161"/>
    </source>
</evidence>
<dbReference type="AlphaFoldDB" id="A0A5C0B270"/>
<dbReference type="Proteomes" id="UP000325161">
    <property type="component" value="Chromosome"/>
</dbReference>
<protein>
    <submittedName>
        <fullName evidence="1">Uncharacterized protein</fullName>
    </submittedName>
</protein>
<proteinExistence type="predicted"/>
<reference evidence="1 2" key="1">
    <citation type="submission" date="2019-08" db="EMBL/GenBank/DDBJ databases">
        <title>Amphibian skin-associated Pigmentiphaga: genome sequence and occurrence across geography and hosts.</title>
        <authorList>
            <person name="Bletz M.C."/>
            <person name="Bunk B."/>
            <person name="Sproeer C."/>
            <person name="Biwer P."/>
            <person name="Reiter S."/>
            <person name="Rabemananjara F.C.E."/>
            <person name="Schulz S."/>
            <person name="Overmann J."/>
            <person name="Vences M."/>
        </authorList>
    </citation>
    <scope>NUCLEOTIDE SEQUENCE [LARGE SCALE GENOMIC DNA]</scope>
    <source>
        <strain evidence="1 2">Mada1488</strain>
    </source>
</reference>
<keyword evidence="2" id="KW-1185">Reference proteome</keyword>
<accession>A0A5C0B270</accession>
<sequence length="1215" mass="122662">MGRFSTGMRGPDAIRKLNELDEAAQSAISGAVDAVRQAEDARDATLVYRNDAEQARATAVAAGINATEKAVQVELTRQAVEDTAAEASEARTLAQAAAGSTAADRVAVAQIVANGTAALSEQIDDGAADLAGQISAGVQAVNTELSSALSSIGLEVSKAQASAAATQADRLAATTAKDAAAASAVDAATAASVAATKAQEASASSESSSLDAAATAADRIAAAASKVDAATAADVATGKANETAVNAAIVAADRVATAENAEEVRESTQVVAGDRAVVLTAKDEAIQGASEALVAANRAEVNAQSAATILASVEAYGNGWTPTVALAIDGNRRVLRITSWAGGRGTPPATGYLAETGVVSDPAMAINVRGAPGADGQGTGTVKSVNNVLDVEGNVSLGIDDIPGLQEALSAAGQVKTVAGVAPGENGDVPLGPDNVGADPAGTAATEVEALSETLAPVAFTGSYDDMGEGGSVTADSVKTNGALIVNGAAGAERLVALTTGNSSRWRVGMTATPEAGANSGSNLAITRFSDTGVYLGQALYIDRATGSVAIAAALNLDSGMLVLNPRTNGAANIELGATRGLATTPYIDWHSGASTVDYDFRMIASGGNGSNGGGNVAMIGALLDMRNVGNVAVQTADPGDVGFRIANTQYVRRLTKNQGVVALTGDVTLTQAQTECSSLTFTGALTASVVVTLPAAQGNWSIFNATTGGFSVAVKSASAGSIVIPAQGRRLVWCDGAGVFLQDDFALKAIGNLTTLTTTDKTDIVKALNEVNAKPSGGGGRTPLASGFTFGSVVTAGTYSGQTAAVDAPESRGSGFYLIDVVREYSGSPAIGDIVAQQVSSMAGGLWIRTGYPTYPDSAGTWNAWQGQSQSQVTAQTPYVTDLNSATNPGVYSNSVAAANAPVSSAGLFIRVSLRGSDILQEVYNSNTGMGWTRSRTTGNWTLWEPLTSRVTPAAAVLGSDHGATLVFAPGAMSAMGSSEAHPNGWWCDVQIDVSGTGAAIFAAPTGKPFLTQSGSATTLRLYPGEKVRFYATGTNIKVLGLAAVIKLGDVSNIGNVASVAFTTGFDDPELTRLEVHFDGLYGSSASATPCMTFRNSSGDVTTSIYSFARESYQGGRLDNSTVNTSMFQISPGVTTTDGTRWISGRIAVTLNAGGQAAFTAQGIVNNSAGATPGPYSAAGIAALALADIRGLTLKMSSGNLGNLSRVVTYGYRK</sequence>
<dbReference type="RefSeq" id="WP_148816870.1">
    <property type="nucleotide sequence ID" value="NZ_CP043046.1"/>
</dbReference>
<name>A0A5C0B270_9BURK</name>
<dbReference type="KEGG" id="pacr:FXN63_19765"/>
<dbReference type="OrthoDB" id="1921264at2"/>
<organism evidence="1 2">
    <name type="scientific">Pigmentiphaga aceris</name>
    <dbReference type="NCBI Taxonomy" id="1940612"/>
    <lineage>
        <taxon>Bacteria</taxon>
        <taxon>Pseudomonadati</taxon>
        <taxon>Pseudomonadota</taxon>
        <taxon>Betaproteobacteria</taxon>
        <taxon>Burkholderiales</taxon>
        <taxon>Alcaligenaceae</taxon>
        <taxon>Pigmentiphaga</taxon>
    </lineage>
</organism>